<evidence type="ECO:0000256" key="2">
    <source>
        <dbReference type="ARBA" id="ARBA00004997"/>
    </source>
</evidence>
<sequence>MNPRIIATIGPKSEEYDILSQMAAEGMNIMRVNFSHATESQWHKIKDNLARIKKETGADIKMMADLQGPRIRLGVLQKDVEIVKGATYIFFSGKANVAKNELPIDYPDLHKFIKQGQPMYLSNRLVELRVEKVSGKKIFAKAVTGGVASSRKGINVPETIIAGSALTKKDIKDAKFVAKNGADYVCLSFVQTSKDVEQLRKALADDAIDIIAKIERASALDHIDSIIKASNGIMIARGDLGIEMPIEELTIIQKNLIRHAHQYKRPAIVATQMLDSMAKNPYPTRAEAADVANAIFDGADAVMLSDETASGNYPVMAVSTMKKIAKKVDEYFNSTNYFEQAHGGVGLEQNQLEKRKQR</sequence>
<dbReference type="PROSITE" id="PS00110">
    <property type="entry name" value="PYRUVATE_KINASE"/>
    <property type="match status" value="1"/>
</dbReference>
<evidence type="ECO:0000256" key="4">
    <source>
        <dbReference type="ARBA" id="ARBA00012142"/>
    </source>
</evidence>
<evidence type="ECO:0000256" key="11">
    <source>
        <dbReference type="ARBA" id="ARBA00023152"/>
    </source>
</evidence>
<evidence type="ECO:0000256" key="13">
    <source>
        <dbReference type="NCBIfam" id="TIGR01064"/>
    </source>
</evidence>
<dbReference type="Gene3D" id="3.40.1380.20">
    <property type="entry name" value="Pyruvate kinase, C-terminal domain"/>
    <property type="match status" value="1"/>
</dbReference>
<dbReference type="SUPFAM" id="SSF50800">
    <property type="entry name" value="PK beta-barrel domain-like"/>
    <property type="match status" value="1"/>
</dbReference>
<dbReference type="Gene3D" id="2.40.33.10">
    <property type="entry name" value="PK beta-barrel domain-like"/>
    <property type="match status" value="1"/>
</dbReference>
<keyword evidence="10 14" id="KW-0460">Magnesium</keyword>
<accession>A0A1G2HMR6</accession>
<comment type="pathway">
    <text evidence="2 14">Carbohydrate degradation; glycolysis; pyruvate from D-glyceraldehyde 3-phosphate: step 5/5.</text>
</comment>
<dbReference type="InterPro" id="IPR040442">
    <property type="entry name" value="Pyrv_kinase-like_dom_sf"/>
</dbReference>
<dbReference type="PANTHER" id="PTHR11817">
    <property type="entry name" value="PYRUVATE KINASE"/>
    <property type="match status" value="1"/>
</dbReference>
<evidence type="ECO:0000256" key="8">
    <source>
        <dbReference type="ARBA" id="ARBA00022777"/>
    </source>
</evidence>
<comment type="cofactor">
    <cofactor evidence="1">
        <name>K(+)</name>
        <dbReference type="ChEBI" id="CHEBI:29103"/>
    </cofactor>
</comment>
<dbReference type="InterPro" id="IPR015806">
    <property type="entry name" value="Pyrv_Knase_insert_dom_sf"/>
</dbReference>
<evidence type="ECO:0000313" key="17">
    <source>
        <dbReference type="Proteomes" id="UP000176855"/>
    </source>
</evidence>
<dbReference type="NCBIfam" id="TIGR01064">
    <property type="entry name" value="pyruv_kin"/>
    <property type="match status" value="1"/>
</dbReference>
<evidence type="ECO:0000256" key="7">
    <source>
        <dbReference type="ARBA" id="ARBA00022741"/>
    </source>
</evidence>
<dbReference type="GO" id="GO:0030955">
    <property type="term" value="F:potassium ion binding"/>
    <property type="evidence" value="ECO:0007669"/>
    <property type="project" value="UniProtKB-UniRule"/>
</dbReference>
<feature type="domain" description="Pyruvate kinase barrel" evidence="15">
    <location>
        <begin position="4"/>
        <end position="318"/>
    </location>
</feature>
<evidence type="ECO:0000313" key="16">
    <source>
        <dbReference type="EMBL" id="OGZ63822.1"/>
    </source>
</evidence>
<keyword evidence="9" id="KW-0067">ATP-binding</keyword>
<evidence type="ECO:0000256" key="9">
    <source>
        <dbReference type="ARBA" id="ARBA00022840"/>
    </source>
</evidence>
<comment type="similarity">
    <text evidence="3 14">Belongs to the pyruvate kinase family.</text>
</comment>
<keyword evidence="8 14" id="KW-0418">Kinase</keyword>
<dbReference type="EMBL" id="MHOO01000011">
    <property type="protein sequence ID" value="OGZ63822.1"/>
    <property type="molecule type" value="Genomic_DNA"/>
</dbReference>
<evidence type="ECO:0000256" key="3">
    <source>
        <dbReference type="ARBA" id="ARBA00008663"/>
    </source>
</evidence>
<gene>
    <name evidence="16" type="ORF">A2730_00860</name>
</gene>
<comment type="caution">
    <text evidence="16">The sequence shown here is derived from an EMBL/GenBank/DDBJ whole genome shotgun (WGS) entry which is preliminary data.</text>
</comment>
<dbReference type="UniPathway" id="UPA00109">
    <property type="reaction ID" value="UER00188"/>
</dbReference>
<keyword evidence="12 16" id="KW-0670">Pyruvate</keyword>
<evidence type="ECO:0000256" key="1">
    <source>
        <dbReference type="ARBA" id="ARBA00001958"/>
    </source>
</evidence>
<evidence type="ECO:0000256" key="5">
    <source>
        <dbReference type="ARBA" id="ARBA00022679"/>
    </source>
</evidence>
<dbReference type="InterPro" id="IPR011037">
    <property type="entry name" value="Pyrv_Knase-like_insert_dom_sf"/>
</dbReference>
<dbReference type="GO" id="GO:0005524">
    <property type="term" value="F:ATP binding"/>
    <property type="evidence" value="ECO:0007669"/>
    <property type="project" value="UniProtKB-KW"/>
</dbReference>
<dbReference type="InterPro" id="IPR001697">
    <property type="entry name" value="Pyr_Knase"/>
</dbReference>
<dbReference type="PRINTS" id="PR01050">
    <property type="entry name" value="PYRUVTKNASE"/>
</dbReference>
<organism evidence="16 17">
    <name type="scientific">Candidatus Staskawiczbacteria bacterium RIFCSPHIGHO2_01_FULL_39_25</name>
    <dbReference type="NCBI Taxonomy" id="1802202"/>
    <lineage>
        <taxon>Bacteria</taxon>
        <taxon>Candidatus Staskawicziibacteriota</taxon>
    </lineage>
</organism>
<dbReference type="Gene3D" id="3.20.20.60">
    <property type="entry name" value="Phosphoenolpyruvate-binding domains"/>
    <property type="match status" value="1"/>
</dbReference>
<dbReference type="Proteomes" id="UP000176855">
    <property type="component" value="Unassembled WGS sequence"/>
</dbReference>
<evidence type="ECO:0000259" key="15">
    <source>
        <dbReference type="Pfam" id="PF00224"/>
    </source>
</evidence>
<keyword evidence="6" id="KW-0479">Metal-binding</keyword>
<dbReference type="GO" id="GO:0016301">
    <property type="term" value="F:kinase activity"/>
    <property type="evidence" value="ECO:0007669"/>
    <property type="project" value="UniProtKB-KW"/>
</dbReference>
<name>A0A1G2HMR6_9BACT</name>
<keyword evidence="5 14" id="KW-0808">Transferase</keyword>
<dbReference type="SUPFAM" id="SSF51621">
    <property type="entry name" value="Phosphoenolpyruvate/pyruvate domain"/>
    <property type="match status" value="1"/>
</dbReference>
<dbReference type="EC" id="2.7.1.40" evidence="4 13"/>
<dbReference type="InterPro" id="IPR018209">
    <property type="entry name" value="Pyrv_Knase_AS"/>
</dbReference>
<dbReference type="GO" id="GO:0000287">
    <property type="term" value="F:magnesium ion binding"/>
    <property type="evidence" value="ECO:0007669"/>
    <property type="project" value="UniProtKB-UniRule"/>
</dbReference>
<dbReference type="InterPro" id="IPR015813">
    <property type="entry name" value="Pyrv/PenolPyrv_kinase-like_dom"/>
</dbReference>
<reference evidence="16 17" key="1">
    <citation type="journal article" date="2016" name="Nat. Commun.">
        <title>Thousands of microbial genomes shed light on interconnected biogeochemical processes in an aquifer system.</title>
        <authorList>
            <person name="Anantharaman K."/>
            <person name="Brown C.T."/>
            <person name="Hug L.A."/>
            <person name="Sharon I."/>
            <person name="Castelle C.J."/>
            <person name="Probst A.J."/>
            <person name="Thomas B.C."/>
            <person name="Singh A."/>
            <person name="Wilkins M.J."/>
            <person name="Karaoz U."/>
            <person name="Brodie E.L."/>
            <person name="Williams K.H."/>
            <person name="Hubbard S.S."/>
            <person name="Banfield J.F."/>
        </authorList>
    </citation>
    <scope>NUCLEOTIDE SEQUENCE [LARGE SCALE GENOMIC DNA]</scope>
</reference>
<evidence type="ECO:0000256" key="14">
    <source>
        <dbReference type="RuleBase" id="RU000504"/>
    </source>
</evidence>
<proteinExistence type="inferred from homology"/>
<dbReference type="STRING" id="1802202.A2730_00860"/>
<protein>
    <recommendedName>
        <fullName evidence="4 13">Pyruvate kinase</fullName>
        <ecNumber evidence="4 13">2.7.1.40</ecNumber>
    </recommendedName>
</protein>
<dbReference type="InterPro" id="IPR036918">
    <property type="entry name" value="Pyrv_Knase_C_sf"/>
</dbReference>
<dbReference type="GO" id="GO:0004743">
    <property type="term" value="F:pyruvate kinase activity"/>
    <property type="evidence" value="ECO:0007669"/>
    <property type="project" value="UniProtKB-UniRule"/>
</dbReference>
<evidence type="ECO:0000256" key="12">
    <source>
        <dbReference type="ARBA" id="ARBA00023317"/>
    </source>
</evidence>
<comment type="catalytic activity">
    <reaction evidence="14">
        <text>pyruvate + ATP = phosphoenolpyruvate + ADP + H(+)</text>
        <dbReference type="Rhea" id="RHEA:18157"/>
        <dbReference type="ChEBI" id="CHEBI:15361"/>
        <dbReference type="ChEBI" id="CHEBI:15378"/>
        <dbReference type="ChEBI" id="CHEBI:30616"/>
        <dbReference type="ChEBI" id="CHEBI:58702"/>
        <dbReference type="ChEBI" id="CHEBI:456216"/>
        <dbReference type="EC" id="2.7.1.40"/>
    </reaction>
</comment>
<evidence type="ECO:0000256" key="10">
    <source>
        <dbReference type="ARBA" id="ARBA00022842"/>
    </source>
</evidence>
<dbReference type="InterPro" id="IPR015793">
    <property type="entry name" value="Pyrv_Knase_brl"/>
</dbReference>
<keyword evidence="11 14" id="KW-0324">Glycolysis</keyword>
<evidence type="ECO:0000256" key="6">
    <source>
        <dbReference type="ARBA" id="ARBA00022723"/>
    </source>
</evidence>
<dbReference type="AlphaFoldDB" id="A0A1G2HMR6"/>
<keyword evidence="7" id="KW-0547">Nucleotide-binding</keyword>
<dbReference type="Pfam" id="PF00224">
    <property type="entry name" value="PK"/>
    <property type="match status" value="1"/>
</dbReference>